<sequence length="102" mass="11106">MSDKAKIKEVVDYHPGAVVSKTLLEKDTGSITVFAFDQGQGLSEHTAPYDALLHILDGEALVTISGESHELAEGEYIILPANKPHSLRALSKFKMLLVMIKS</sequence>
<dbReference type="PANTHER" id="PTHR37694">
    <property type="entry name" value="SLR8022 PROTEIN"/>
    <property type="match status" value="1"/>
</dbReference>
<dbReference type="Gene3D" id="2.60.120.10">
    <property type="entry name" value="Jelly Rolls"/>
    <property type="match status" value="1"/>
</dbReference>
<proteinExistence type="predicted"/>
<dbReference type="AlphaFoldDB" id="A0A523BGM3"/>
<dbReference type="PANTHER" id="PTHR37694:SF1">
    <property type="entry name" value="SLR8022 PROTEIN"/>
    <property type="match status" value="1"/>
</dbReference>
<dbReference type="InterPro" id="IPR014710">
    <property type="entry name" value="RmlC-like_jellyroll"/>
</dbReference>
<comment type="caution">
    <text evidence="2">The sequence shown here is derived from an EMBL/GenBank/DDBJ whole genome shotgun (WGS) entry which is preliminary data.</text>
</comment>
<evidence type="ECO:0000313" key="2">
    <source>
        <dbReference type="EMBL" id="TDA40083.1"/>
    </source>
</evidence>
<protein>
    <submittedName>
        <fullName evidence="2">Cupin domain-containing protein</fullName>
    </submittedName>
</protein>
<name>A0A523BGM3_9CREN</name>
<gene>
    <name evidence="2" type="ORF">DSO08_00710</name>
</gene>
<evidence type="ECO:0000259" key="1">
    <source>
        <dbReference type="Pfam" id="PF07883"/>
    </source>
</evidence>
<evidence type="ECO:0000313" key="3">
    <source>
        <dbReference type="Proteomes" id="UP000315399"/>
    </source>
</evidence>
<dbReference type="InterPro" id="IPR011051">
    <property type="entry name" value="RmlC_Cupin_sf"/>
</dbReference>
<feature type="domain" description="Cupin type-2" evidence="1">
    <location>
        <begin position="34"/>
        <end position="99"/>
    </location>
</feature>
<accession>A0A523BGM3</accession>
<dbReference type="Proteomes" id="UP000315399">
    <property type="component" value="Unassembled WGS sequence"/>
</dbReference>
<dbReference type="SUPFAM" id="SSF51182">
    <property type="entry name" value="RmlC-like cupins"/>
    <property type="match status" value="1"/>
</dbReference>
<dbReference type="CDD" id="cd02230">
    <property type="entry name" value="cupin_HP0902-like"/>
    <property type="match status" value="1"/>
</dbReference>
<organism evidence="2 3">
    <name type="scientific">Thermoproteota archaeon</name>
    <dbReference type="NCBI Taxonomy" id="2056631"/>
    <lineage>
        <taxon>Archaea</taxon>
        <taxon>Thermoproteota</taxon>
    </lineage>
</organism>
<dbReference type="InterPro" id="IPR013096">
    <property type="entry name" value="Cupin_2"/>
</dbReference>
<dbReference type="Pfam" id="PF07883">
    <property type="entry name" value="Cupin_2"/>
    <property type="match status" value="1"/>
</dbReference>
<dbReference type="EMBL" id="QNVH01000003">
    <property type="protein sequence ID" value="TDA40083.1"/>
    <property type="molecule type" value="Genomic_DNA"/>
</dbReference>
<reference evidence="2 3" key="1">
    <citation type="journal article" date="2019" name="Nat. Microbiol.">
        <title>Expanding anaerobic alkane metabolism in the domain of Archaea.</title>
        <authorList>
            <person name="Wang Y."/>
            <person name="Wegener G."/>
            <person name="Hou J."/>
            <person name="Wang F."/>
            <person name="Xiao X."/>
        </authorList>
    </citation>
    <scope>NUCLEOTIDE SEQUENCE [LARGE SCALE GENOMIC DNA]</scope>
    <source>
        <strain evidence="2">WYZ-LMO10</strain>
    </source>
</reference>